<comment type="cofactor">
    <cofactor evidence="1">
        <name>Mg(2+)</name>
        <dbReference type="ChEBI" id="CHEBI:18420"/>
    </cofactor>
</comment>
<keyword evidence="3" id="KW-0479">Metal-binding</keyword>
<comment type="caution">
    <text evidence="9">The sequence shown here is derived from an EMBL/GenBank/DDBJ whole genome shotgun (WGS) entry which is preliminary data.</text>
</comment>
<evidence type="ECO:0000256" key="6">
    <source>
        <dbReference type="ARBA" id="ARBA00022840"/>
    </source>
</evidence>
<dbReference type="GO" id="GO:0016301">
    <property type="term" value="F:kinase activity"/>
    <property type="evidence" value="ECO:0007669"/>
    <property type="project" value="UniProtKB-KW"/>
</dbReference>
<evidence type="ECO:0000259" key="8">
    <source>
        <dbReference type="Pfam" id="PF22973"/>
    </source>
</evidence>
<evidence type="ECO:0000256" key="4">
    <source>
        <dbReference type="ARBA" id="ARBA00022741"/>
    </source>
</evidence>
<keyword evidence="7" id="KW-0460">Magnesium</keyword>
<feature type="domain" description="Alpha-glucan water dikinase phosphohistidine-like" evidence="8">
    <location>
        <begin position="1"/>
        <end position="56"/>
    </location>
</feature>
<dbReference type="PANTHER" id="PTHR46999:SF1">
    <property type="entry name" value="ALPHA-GLUCAN WATER DIKINASE 1, CHLOROPLASTIC"/>
    <property type="match status" value="1"/>
</dbReference>
<keyword evidence="4" id="KW-0547">Nucleotide-binding</keyword>
<organism evidence="9 10">
    <name type="scientific">Liquidambar formosana</name>
    <name type="common">Formosan gum</name>
    <dbReference type="NCBI Taxonomy" id="63359"/>
    <lineage>
        <taxon>Eukaryota</taxon>
        <taxon>Viridiplantae</taxon>
        <taxon>Streptophyta</taxon>
        <taxon>Embryophyta</taxon>
        <taxon>Tracheophyta</taxon>
        <taxon>Spermatophyta</taxon>
        <taxon>Magnoliopsida</taxon>
        <taxon>eudicotyledons</taxon>
        <taxon>Gunneridae</taxon>
        <taxon>Pentapetalae</taxon>
        <taxon>Saxifragales</taxon>
        <taxon>Altingiaceae</taxon>
        <taxon>Liquidambar</taxon>
    </lineage>
</organism>
<evidence type="ECO:0000313" key="9">
    <source>
        <dbReference type="EMBL" id="KAK9292455.1"/>
    </source>
</evidence>
<accession>A0AAP0S7P9</accession>
<evidence type="ECO:0000256" key="5">
    <source>
        <dbReference type="ARBA" id="ARBA00022777"/>
    </source>
</evidence>
<dbReference type="Pfam" id="PF22973">
    <property type="entry name" value="GWD1_pHisD"/>
    <property type="match status" value="1"/>
</dbReference>
<evidence type="ECO:0000256" key="1">
    <source>
        <dbReference type="ARBA" id="ARBA00001946"/>
    </source>
</evidence>
<dbReference type="InterPro" id="IPR036191">
    <property type="entry name" value="RRF_sf"/>
</dbReference>
<evidence type="ECO:0000256" key="7">
    <source>
        <dbReference type="ARBA" id="ARBA00022842"/>
    </source>
</evidence>
<evidence type="ECO:0000256" key="3">
    <source>
        <dbReference type="ARBA" id="ARBA00022723"/>
    </source>
</evidence>
<keyword evidence="10" id="KW-1185">Reference proteome</keyword>
<dbReference type="PANTHER" id="PTHR46999">
    <property type="entry name" value="ALPHA-GLUCAN WATER DIKINASE 1, CHLOROPLASTIC-RELATED"/>
    <property type="match status" value="1"/>
</dbReference>
<dbReference type="GO" id="GO:0046872">
    <property type="term" value="F:metal ion binding"/>
    <property type="evidence" value="ECO:0007669"/>
    <property type="project" value="UniProtKB-KW"/>
</dbReference>
<reference evidence="9 10" key="1">
    <citation type="journal article" date="2024" name="Plant J.">
        <title>Genome sequences and population genomics reveal climatic adaptation and genomic divergence between two closely related sweetgum species.</title>
        <authorList>
            <person name="Xu W.Q."/>
            <person name="Ren C.Q."/>
            <person name="Zhang X.Y."/>
            <person name="Comes H.P."/>
            <person name="Liu X.H."/>
            <person name="Li Y.G."/>
            <person name="Kettle C.J."/>
            <person name="Jalonen R."/>
            <person name="Gaisberger H."/>
            <person name="Ma Y.Z."/>
            <person name="Qiu Y.X."/>
        </authorList>
    </citation>
    <scope>NUCLEOTIDE SEQUENCE [LARGE SCALE GENOMIC DNA]</scope>
    <source>
        <strain evidence="9">Hangzhou</strain>
    </source>
</reference>
<keyword evidence="6" id="KW-0067">ATP-binding</keyword>
<evidence type="ECO:0000256" key="2">
    <source>
        <dbReference type="ARBA" id="ARBA00022679"/>
    </source>
</evidence>
<keyword evidence="5" id="KW-0418">Kinase</keyword>
<evidence type="ECO:0000313" key="10">
    <source>
        <dbReference type="Proteomes" id="UP001415857"/>
    </source>
</evidence>
<proteinExistence type="predicted"/>
<dbReference type="AlphaFoldDB" id="A0AAP0S7P9"/>
<dbReference type="Gene3D" id="1.10.132.20">
    <property type="entry name" value="Ribosome-recycling factor"/>
    <property type="match status" value="1"/>
</dbReference>
<protein>
    <recommendedName>
        <fullName evidence="8">Alpha-glucan water dikinase phosphohistidine-like domain-containing protein</fullName>
    </recommendedName>
</protein>
<dbReference type="EMBL" id="JBBPBK010000001">
    <property type="protein sequence ID" value="KAK9292455.1"/>
    <property type="molecule type" value="Genomic_DNA"/>
</dbReference>
<name>A0AAP0S7P9_LIQFO</name>
<gene>
    <name evidence="9" type="ORF">L1049_020427</name>
</gene>
<dbReference type="Proteomes" id="UP001415857">
    <property type="component" value="Unassembled WGS sequence"/>
</dbReference>
<sequence>MPNVLSHVSMRARNSKVCFATCFDPNILADLQAREGKLLRQKPTSSDVVYRLTKEHVQAVCKVVAKSCEDVKQSIRRTRHILKKVIVP</sequence>
<dbReference type="InterPro" id="IPR054481">
    <property type="entry name" value="GWD1_pHisD"/>
</dbReference>
<dbReference type="GO" id="GO:0005524">
    <property type="term" value="F:ATP binding"/>
    <property type="evidence" value="ECO:0007669"/>
    <property type="project" value="UniProtKB-KW"/>
</dbReference>
<keyword evidence="2" id="KW-0808">Transferase</keyword>